<dbReference type="SMR" id="B1P1K1"/>
<name>B1P1K1_CHIGU</name>
<feature type="signal peptide" evidence="2">
    <location>
        <begin position="1"/>
        <end position="25"/>
    </location>
</feature>
<keyword evidence="1" id="KW-0472">Membrane</keyword>
<keyword evidence="1" id="KW-1133">Transmembrane helix</keyword>
<feature type="chain" id="PRO_5002769462" evidence="2">
    <location>
        <begin position="26"/>
        <end position="212"/>
    </location>
</feature>
<proteinExistence type="evidence at transcript level"/>
<reference evidence="3" key="1">
    <citation type="journal article" date="2008" name="Cell. Mol. Life Sci.">
        <title>Molecular diversity and evolution of cystine knot toxins of the tarantula Chilobrachys jingzhao.</title>
        <authorList>
            <person name="Chen J."/>
            <person name="Deng M."/>
            <person name="He Q."/>
            <person name="Meng E."/>
            <person name="Jiang L."/>
            <person name="Liao Z."/>
            <person name="Rong M."/>
            <person name="Liang S."/>
        </authorList>
    </citation>
    <scope>NUCLEOTIDE SEQUENCE</scope>
    <source>
        <tissue evidence="3">Venom gland</tissue>
    </source>
</reference>
<keyword evidence="1" id="KW-0812">Transmembrane</keyword>
<gene>
    <name evidence="3" type="primary">JZTX-82</name>
</gene>
<protein>
    <submittedName>
        <fullName evidence="3">Secretory protein</fullName>
    </submittedName>
</protein>
<keyword evidence="2" id="KW-0732">Signal</keyword>
<dbReference type="AlphaFoldDB" id="B1P1K1"/>
<dbReference type="EMBL" id="EU233932">
    <property type="protein sequence ID" value="ABY71751.1"/>
    <property type="molecule type" value="mRNA"/>
</dbReference>
<evidence type="ECO:0000256" key="2">
    <source>
        <dbReference type="SAM" id="SignalP"/>
    </source>
</evidence>
<evidence type="ECO:0000256" key="1">
    <source>
        <dbReference type="SAM" id="Phobius"/>
    </source>
</evidence>
<feature type="transmembrane region" description="Helical" evidence="1">
    <location>
        <begin position="190"/>
        <end position="208"/>
    </location>
</feature>
<organism evidence="3">
    <name type="scientific">Chilobrachys guangxiensis</name>
    <name type="common">Chinese earth tiger tarantula</name>
    <name type="synonym">Chilobrachys jingzhao</name>
    <dbReference type="NCBI Taxonomy" id="278060"/>
    <lineage>
        <taxon>Eukaryota</taxon>
        <taxon>Metazoa</taxon>
        <taxon>Ecdysozoa</taxon>
        <taxon>Arthropoda</taxon>
        <taxon>Chelicerata</taxon>
        <taxon>Arachnida</taxon>
        <taxon>Araneae</taxon>
        <taxon>Mygalomorphae</taxon>
        <taxon>Avicularoidea</taxon>
        <taxon>Theraphosidae</taxon>
        <taxon>Chilobrachys</taxon>
    </lineage>
</organism>
<accession>B1P1K1</accession>
<evidence type="ECO:0000313" key="3">
    <source>
        <dbReference type="EMBL" id="ABY71751.1"/>
    </source>
</evidence>
<sequence>MNVQRTMLLWISLFVLNSVTKVVLSKSCDDEKLHKCLKKVHLLLDSQWKRFSRNTDDLKDYCDNLKNDADCVKELPDDCEKKHKDVNILKPSIKKFKGRFCKDDASEIKLFKDQIPCLVQNDPLFASCEPKESRSSFNVTDKKYCKDEMNFIKCFGDKADSFCKKGGRKLWEYLQEPNIDLIKTYCSGTGILMMNLATVSVFVIVTLLQSVF</sequence>